<evidence type="ECO:0000313" key="4">
    <source>
        <dbReference type="Proteomes" id="UP000673375"/>
    </source>
</evidence>
<dbReference type="RefSeq" id="WP_209558877.1">
    <property type="nucleotide sequence ID" value="NZ_JAEDXU010000012.1"/>
</dbReference>
<dbReference type="Gene3D" id="3.30.70.100">
    <property type="match status" value="1"/>
</dbReference>
<evidence type="ECO:0000313" key="3">
    <source>
        <dbReference type="EMBL" id="MBP1048105.1"/>
    </source>
</evidence>
<name>A0ABS4CNF4_9ENTE</name>
<gene>
    <name evidence="3" type="ORF">I6N96_17570</name>
</gene>
<protein>
    <submittedName>
        <fullName evidence="3">Antibiotic biosynthesis monooxygenase</fullName>
    </submittedName>
</protein>
<dbReference type="InterPro" id="IPR007138">
    <property type="entry name" value="ABM_dom"/>
</dbReference>
<dbReference type="EMBL" id="JAEDXU010000012">
    <property type="protein sequence ID" value="MBP1048105.1"/>
    <property type="molecule type" value="Genomic_DNA"/>
</dbReference>
<feature type="compositionally biased region" description="Basic and acidic residues" evidence="1">
    <location>
        <begin position="74"/>
        <end position="86"/>
    </location>
</feature>
<reference evidence="3 4" key="1">
    <citation type="submission" date="2020-12" db="EMBL/GenBank/DDBJ databases">
        <title>Vagococcus allomyrinae sp. nov. and Enterococcus lavae sp. nov., isolated from the larvae of Allomyrina dichotoma.</title>
        <authorList>
            <person name="Lee S.D."/>
        </authorList>
    </citation>
    <scope>NUCLEOTIDE SEQUENCE [LARGE SCALE GENOMIC DNA]</scope>
    <source>
        <strain evidence="3 4">BWM-S5</strain>
    </source>
</reference>
<comment type="caution">
    <text evidence="3">The sequence shown here is derived from an EMBL/GenBank/DDBJ whole genome shotgun (WGS) entry which is preliminary data.</text>
</comment>
<evidence type="ECO:0000259" key="2">
    <source>
        <dbReference type="PROSITE" id="PS51725"/>
    </source>
</evidence>
<dbReference type="Pfam" id="PF03992">
    <property type="entry name" value="ABM"/>
    <property type="match status" value="1"/>
</dbReference>
<sequence length="103" mass="12155">MIVQSVTFIVRKEGKEHFENKTKKDVASMLEREACLSSECWYAEAKDSCEFTLVSKWQTKKDFQEWLKRPEHLQQHREAHKNKDASKPSLVLEKSQKSYIVLP</sequence>
<evidence type="ECO:0000256" key="1">
    <source>
        <dbReference type="SAM" id="MobiDB-lite"/>
    </source>
</evidence>
<dbReference type="InterPro" id="IPR011008">
    <property type="entry name" value="Dimeric_a/b-barrel"/>
</dbReference>
<dbReference type="SUPFAM" id="SSF54909">
    <property type="entry name" value="Dimeric alpha+beta barrel"/>
    <property type="match status" value="1"/>
</dbReference>
<keyword evidence="3" id="KW-0503">Monooxygenase</keyword>
<proteinExistence type="predicted"/>
<keyword evidence="4" id="KW-1185">Reference proteome</keyword>
<dbReference type="PROSITE" id="PS51725">
    <property type="entry name" value="ABM"/>
    <property type="match status" value="1"/>
</dbReference>
<accession>A0ABS4CNF4</accession>
<keyword evidence="3" id="KW-0560">Oxidoreductase</keyword>
<feature type="domain" description="ABM" evidence="2">
    <location>
        <begin position="2"/>
        <end position="92"/>
    </location>
</feature>
<organism evidence="3 4">
    <name type="scientific">Enterococcus larvae</name>
    <dbReference type="NCBI Taxonomy" id="2794352"/>
    <lineage>
        <taxon>Bacteria</taxon>
        <taxon>Bacillati</taxon>
        <taxon>Bacillota</taxon>
        <taxon>Bacilli</taxon>
        <taxon>Lactobacillales</taxon>
        <taxon>Enterococcaceae</taxon>
        <taxon>Enterococcus</taxon>
    </lineage>
</organism>
<dbReference type="GO" id="GO:0004497">
    <property type="term" value="F:monooxygenase activity"/>
    <property type="evidence" value="ECO:0007669"/>
    <property type="project" value="UniProtKB-KW"/>
</dbReference>
<dbReference type="Proteomes" id="UP000673375">
    <property type="component" value="Unassembled WGS sequence"/>
</dbReference>
<feature type="region of interest" description="Disordered" evidence="1">
    <location>
        <begin position="74"/>
        <end position="103"/>
    </location>
</feature>